<accession>A0A077MDW0</accession>
<dbReference type="AlphaFoldDB" id="A0A077MDW0"/>
<reference evidence="1 2" key="1">
    <citation type="journal article" date="2013" name="ISME J.">
        <title>A metabolic model for members of the genus Tetrasphaera involved in enhanced biological phosphorus removal.</title>
        <authorList>
            <person name="Kristiansen R."/>
            <person name="Nguyen H.T.T."/>
            <person name="Saunders A.M."/>
            <person name="Nielsen J.L."/>
            <person name="Wimmer R."/>
            <person name="Le V.Q."/>
            <person name="McIlroy S.J."/>
            <person name="Petrovski S."/>
            <person name="Seviour R.J."/>
            <person name="Calteau A."/>
            <person name="Nielsen K.L."/>
            <person name="Nielsen P.H."/>
        </authorList>
    </citation>
    <scope>NUCLEOTIDE SEQUENCE [LARGE SCALE GENOMIC DNA]</scope>
    <source>
        <strain evidence="1 2">Ben 74</strain>
    </source>
</reference>
<proteinExistence type="predicted"/>
<sequence>MGRKRSHIAVGMLTVGIVGLTGAVPALGVGHPAAVTKAAPIHTLSVEGIGLGMYPTFNAGLERYAVTNTDDSDGTISILAATSDLTGSVWINGRRALGPATTLTGLKAGDEISVIFKDSGGIKRHSLYYLPLGFPTLETPTYTPGLQPQHIFLTPSKWLFFARQFEAAVDRQGVPIWTSGPTASASTDFKRQPNGRYTVLRPTTTPGRTGSMLVEMNPSFQVRRTWETIGLTNTDLQSGTILDNGNAVLVSYEKNAATGLTDGIVQEQTPAGKVVVQWNTSALAGQTMLDSSWDDYAHVDSVQRSRDGKDFIVTLRHLSSVVRVARVAHDGFKVGDIVWQLGGRQSDFTFVGDPYPAGPCAASEATELPSGNILIYDTGSMVEPTSPTMCVNPADPMGPAVERPFTRVTEYALNRRSGKATLVWSYQTGQYGRFGGSAQRLANGNVLIGWSWGEEQIVEEVNRAGHIVWSLRDRDAVPEGYVSFRARAFTAPDRIKPVVNIAVPAKGARLILGTRVPSDFSCTDKGGSSLAMCGADGQWGRPVNTATLGPKTYSVTAKDGAGNLKTMTVSYTVVRS</sequence>
<gene>
    <name evidence="1" type="ORF">BN13_860004</name>
</gene>
<evidence type="ECO:0000313" key="1">
    <source>
        <dbReference type="EMBL" id="CCI54854.1"/>
    </source>
</evidence>
<keyword evidence="2" id="KW-1185">Reference proteome</keyword>
<dbReference type="InterPro" id="IPR053143">
    <property type="entry name" value="Arylsulfate_ST"/>
</dbReference>
<dbReference type="PANTHER" id="PTHR35340:SF5">
    <property type="entry name" value="ASST-DOMAIN-CONTAINING PROTEIN"/>
    <property type="match status" value="1"/>
</dbReference>
<dbReference type="Proteomes" id="UP000035720">
    <property type="component" value="Unassembled WGS sequence"/>
</dbReference>
<evidence type="ECO:0000313" key="2">
    <source>
        <dbReference type="Proteomes" id="UP000035720"/>
    </source>
</evidence>
<dbReference type="RefSeq" id="WP_157038587.1">
    <property type="nucleotide sequence ID" value="NZ_HF571038.1"/>
</dbReference>
<name>A0A077MDW0_9MICO</name>
<dbReference type="STRING" id="1193518.BN13_860004"/>
<organism evidence="1 2">
    <name type="scientific">Nostocoides jenkinsii Ben 74</name>
    <dbReference type="NCBI Taxonomy" id="1193518"/>
    <lineage>
        <taxon>Bacteria</taxon>
        <taxon>Bacillati</taxon>
        <taxon>Actinomycetota</taxon>
        <taxon>Actinomycetes</taxon>
        <taxon>Micrococcales</taxon>
        <taxon>Intrasporangiaceae</taxon>
        <taxon>Nostocoides</taxon>
    </lineage>
</organism>
<comment type="caution">
    <text evidence="1">The sequence shown here is derived from an EMBL/GenBank/DDBJ whole genome shotgun (WGS) entry which is preliminary data.</text>
</comment>
<dbReference type="OrthoDB" id="3225323at2"/>
<protein>
    <submittedName>
        <fullName evidence="1">Uncharacterized protein</fullName>
    </submittedName>
</protein>
<dbReference type="PANTHER" id="PTHR35340">
    <property type="entry name" value="PQQ ENZYME REPEAT PROTEIN-RELATED"/>
    <property type="match status" value="1"/>
</dbReference>
<dbReference type="EMBL" id="CAJC01000201">
    <property type="protein sequence ID" value="CCI54854.1"/>
    <property type="molecule type" value="Genomic_DNA"/>
</dbReference>